<dbReference type="AlphaFoldDB" id="A0A7K3THU9"/>
<evidence type="ECO:0000313" key="3">
    <source>
        <dbReference type="EMBL" id="NEG78641.1"/>
    </source>
</evidence>
<evidence type="ECO:0000256" key="2">
    <source>
        <dbReference type="SAM" id="Phobius"/>
    </source>
</evidence>
<keyword evidence="2" id="KW-0812">Transmembrane</keyword>
<feature type="region of interest" description="Disordered" evidence="1">
    <location>
        <begin position="378"/>
        <end position="428"/>
    </location>
</feature>
<organism evidence="3 4">
    <name type="scientific">Bifidobacterium avesanii</name>
    <dbReference type="NCBI Taxonomy" id="1798157"/>
    <lineage>
        <taxon>Bacteria</taxon>
        <taxon>Bacillati</taxon>
        <taxon>Actinomycetota</taxon>
        <taxon>Actinomycetes</taxon>
        <taxon>Bifidobacteriales</taxon>
        <taxon>Bifidobacteriaceae</taxon>
        <taxon>Bifidobacterium</taxon>
    </lineage>
</organism>
<dbReference type="OrthoDB" id="3232399at2"/>
<accession>A0A7K3THU9</accession>
<evidence type="ECO:0000313" key="4">
    <source>
        <dbReference type="Proteomes" id="UP000469763"/>
    </source>
</evidence>
<comment type="caution">
    <text evidence="3">The sequence shown here is derived from an EMBL/GenBank/DDBJ whole genome shotgun (WGS) entry which is preliminary data.</text>
</comment>
<keyword evidence="2" id="KW-0472">Membrane</keyword>
<dbReference type="Proteomes" id="UP000469763">
    <property type="component" value="Unassembled WGS sequence"/>
</dbReference>
<feature type="transmembrane region" description="Helical" evidence="2">
    <location>
        <begin position="520"/>
        <end position="541"/>
    </location>
</feature>
<name>A0A7K3THU9_9BIFI</name>
<gene>
    <name evidence="3" type="ORF">GFD22_06605</name>
</gene>
<dbReference type="RefSeq" id="WP_152350302.1">
    <property type="nucleotide sequence ID" value="NZ_WBSN01000007.1"/>
</dbReference>
<reference evidence="3 4" key="1">
    <citation type="submission" date="2019-10" db="EMBL/GenBank/DDBJ databases">
        <title>Bifidobacterium from non-human primates.</title>
        <authorList>
            <person name="Modesto M."/>
        </authorList>
    </citation>
    <scope>NUCLEOTIDE SEQUENCE [LARGE SCALE GENOMIC DNA]</scope>
    <source>
        <strain evidence="3 4">TREC</strain>
    </source>
</reference>
<keyword evidence="2" id="KW-1133">Transmembrane helix</keyword>
<feature type="compositionally biased region" description="Low complexity" evidence="1">
    <location>
        <begin position="624"/>
        <end position="634"/>
    </location>
</feature>
<dbReference type="EMBL" id="WHZY01000008">
    <property type="protein sequence ID" value="NEG78641.1"/>
    <property type="molecule type" value="Genomic_DNA"/>
</dbReference>
<sequence length="737" mass="78472">MMTPQPGDVLIDRYELVRALRREPGIEAWRANDHVLARDCQLFIVTDPASASRVSALASALALSKSPRFTPVFQMHSIDDVALLITDLDAGICLTDYLNGPHRDTLSLDAMRVILGESALALQMLISQRLADRAVTTDVIRLDRKGISIADAPVSPAMIGPLVHPDDPQDTAEALAVRQLAAVLYAMLTREPYEPDQTYPADKLIAVQDKPHDFWIICQRGLGLPNPDGSTPTPIYTLNELIALLGYWKPLNELTERDIVWSTIPDEASIIIGQIRPVDPEALLTLPDGVIKRPEDPSTRAKKPVWDANQLLFPERGEVEMIKPQHHGDGDFLSVLGDSAASVMPVSRPTQAVDVSAIRPIQIKDISVSPLPPVELTGYSHSRHDDATPIKPTISDSAAASTEDAGTAANADEHRSEGLSHLVGTGSAASAASEPNHLAYLASSGKSVASEETRIQEPVAVDPPVQPLHVESAPPSFTPGEYGNHGGGTAAAGGTAGASADDISNDSNSYVFGRIRTRSFAIALGSIVLIIALVLSMNYLVNTSFGSFGFSDPQPGQWPTDLASARFDGRVSPEASSSTSAGASASASDSASTNDSASGSTETAVDHEDRNVSSVPTPAPVPTPTNTTAYPITTQSFLSRPTGLNGYGRYIQLDAPHDVYRVDFQIRQTSGSGQVFVNSNAQNPNNGTAVGSFTVDEQGNASVTFDQPVNTQEIVIWFPTQTLPSGGRLTFKSVSVF</sequence>
<feature type="compositionally biased region" description="Low complexity" evidence="1">
    <location>
        <begin position="393"/>
        <end position="410"/>
    </location>
</feature>
<feature type="compositionally biased region" description="Low complexity" evidence="1">
    <location>
        <begin position="575"/>
        <end position="600"/>
    </location>
</feature>
<keyword evidence="4" id="KW-1185">Reference proteome</keyword>
<proteinExistence type="predicted"/>
<feature type="region of interest" description="Disordered" evidence="1">
    <location>
        <begin position="569"/>
        <end position="634"/>
    </location>
</feature>
<protein>
    <submittedName>
        <fullName evidence="3">Uncharacterized protein</fullName>
    </submittedName>
</protein>
<evidence type="ECO:0000256" key="1">
    <source>
        <dbReference type="SAM" id="MobiDB-lite"/>
    </source>
</evidence>